<organism evidence="1 2">
    <name type="scientific">Vibrio cholerae</name>
    <dbReference type="NCBI Taxonomy" id="666"/>
    <lineage>
        <taxon>Bacteria</taxon>
        <taxon>Pseudomonadati</taxon>
        <taxon>Pseudomonadota</taxon>
        <taxon>Gammaproteobacteria</taxon>
        <taxon>Vibrionales</taxon>
        <taxon>Vibrionaceae</taxon>
        <taxon>Vibrio</taxon>
    </lineage>
</organism>
<dbReference type="AlphaFoldDB" id="A0A655WVI1"/>
<dbReference type="EMBL" id="CWQY01000001">
    <property type="protein sequence ID" value="CSB98999.1"/>
    <property type="molecule type" value="Genomic_DNA"/>
</dbReference>
<reference evidence="1 2" key="1">
    <citation type="submission" date="2015-07" db="EMBL/GenBank/DDBJ databases">
        <authorList>
            <consortium name="Pathogen Informatics"/>
        </authorList>
    </citation>
    <scope>NUCLEOTIDE SEQUENCE [LARGE SCALE GENOMIC DNA]</scope>
    <source>
        <strain evidence="1 2">A316</strain>
    </source>
</reference>
<evidence type="ECO:0000313" key="1">
    <source>
        <dbReference type="EMBL" id="CSB98999.1"/>
    </source>
</evidence>
<protein>
    <submittedName>
        <fullName evidence="1">Uncharacterized protein</fullName>
    </submittedName>
</protein>
<sequence>MSRTKNRIEYLKIDLRRIQLQQFPFQSLKIFTAFNMKNLAQLFHI</sequence>
<name>A0A655WVI1_VIBCL</name>
<dbReference type="Proteomes" id="UP000041770">
    <property type="component" value="Unassembled WGS sequence"/>
</dbReference>
<evidence type="ECO:0000313" key="2">
    <source>
        <dbReference type="Proteomes" id="UP000041770"/>
    </source>
</evidence>
<accession>A0A655WVI1</accession>
<gene>
    <name evidence="1" type="ORF">ERS013200_00275</name>
</gene>
<proteinExistence type="predicted"/>